<keyword evidence="1" id="KW-0812">Transmembrane</keyword>
<dbReference type="GO" id="GO:0035725">
    <property type="term" value="P:sodium ion transmembrane transport"/>
    <property type="evidence" value="ECO:0007669"/>
    <property type="project" value="TreeGrafter"/>
</dbReference>
<dbReference type="PANTHER" id="PTHR45689:SF14">
    <property type="entry name" value="CYCLIC NUCLEOTIDE-GATED CATION CHANNEL SUBUNIT A-LIKE PROTEIN"/>
    <property type="match status" value="1"/>
</dbReference>
<feature type="transmembrane region" description="Helical" evidence="1">
    <location>
        <begin position="222"/>
        <end position="243"/>
    </location>
</feature>
<dbReference type="EMBL" id="JALNTZ010000005">
    <property type="protein sequence ID" value="KAJ3650927.1"/>
    <property type="molecule type" value="Genomic_DNA"/>
</dbReference>
<name>A0AA38I803_9CUCU</name>
<dbReference type="Gene3D" id="1.10.287.630">
    <property type="entry name" value="Helix hairpin bin"/>
    <property type="match status" value="1"/>
</dbReference>
<keyword evidence="1" id="KW-0472">Membrane</keyword>
<comment type="caution">
    <text evidence="3">The sequence shown here is derived from an EMBL/GenBank/DDBJ whole genome shotgun (WGS) entry which is preliminary data.</text>
</comment>
<keyword evidence="4" id="KW-1185">Reference proteome</keyword>
<evidence type="ECO:0000313" key="4">
    <source>
        <dbReference type="Proteomes" id="UP001168821"/>
    </source>
</evidence>
<dbReference type="PANTHER" id="PTHR45689">
    <property type="entry name" value="I[[H]] CHANNEL, ISOFORM E"/>
    <property type="match status" value="1"/>
</dbReference>
<evidence type="ECO:0000256" key="1">
    <source>
        <dbReference type="SAM" id="Phobius"/>
    </source>
</evidence>
<dbReference type="SUPFAM" id="SSF51206">
    <property type="entry name" value="cAMP-binding domain-like"/>
    <property type="match status" value="1"/>
</dbReference>
<dbReference type="Proteomes" id="UP001168821">
    <property type="component" value="Unassembled WGS sequence"/>
</dbReference>
<dbReference type="InterPro" id="IPR051413">
    <property type="entry name" value="K/Na_HCN_channel"/>
</dbReference>
<evidence type="ECO:0000259" key="2">
    <source>
        <dbReference type="Pfam" id="PF00027"/>
    </source>
</evidence>
<dbReference type="InterPro" id="IPR014710">
    <property type="entry name" value="RmlC-like_jellyroll"/>
</dbReference>
<dbReference type="GO" id="GO:0003254">
    <property type="term" value="P:regulation of membrane depolarization"/>
    <property type="evidence" value="ECO:0007669"/>
    <property type="project" value="TreeGrafter"/>
</dbReference>
<keyword evidence="1" id="KW-1133">Transmembrane helix</keyword>
<gene>
    <name evidence="3" type="ORF">Zmor_017002</name>
</gene>
<dbReference type="GO" id="GO:0005249">
    <property type="term" value="F:voltage-gated potassium channel activity"/>
    <property type="evidence" value="ECO:0007669"/>
    <property type="project" value="TreeGrafter"/>
</dbReference>
<dbReference type="Gene3D" id="2.60.120.10">
    <property type="entry name" value="Jelly Rolls"/>
    <property type="match status" value="1"/>
</dbReference>
<organism evidence="3 4">
    <name type="scientific">Zophobas morio</name>
    <dbReference type="NCBI Taxonomy" id="2755281"/>
    <lineage>
        <taxon>Eukaryota</taxon>
        <taxon>Metazoa</taxon>
        <taxon>Ecdysozoa</taxon>
        <taxon>Arthropoda</taxon>
        <taxon>Hexapoda</taxon>
        <taxon>Insecta</taxon>
        <taxon>Pterygota</taxon>
        <taxon>Neoptera</taxon>
        <taxon>Endopterygota</taxon>
        <taxon>Coleoptera</taxon>
        <taxon>Polyphaga</taxon>
        <taxon>Cucujiformia</taxon>
        <taxon>Tenebrionidae</taxon>
        <taxon>Zophobas</taxon>
    </lineage>
</organism>
<feature type="transmembrane region" description="Helical" evidence="1">
    <location>
        <begin position="288"/>
        <end position="306"/>
    </location>
</feature>
<reference evidence="3" key="1">
    <citation type="journal article" date="2023" name="G3 (Bethesda)">
        <title>Whole genome assemblies of Zophobas morio and Tenebrio molitor.</title>
        <authorList>
            <person name="Kaur S."/>
            <person name="Stinson S.A."/>
            <person name="diCenzo G.C."/>
        </authorList>
    </citation>
    <scope>NUCLEOTIDE SEQUENCE</scope>
    <source>
        <strain evidence="3">QUZm001</strain>
    </source>
</reference>
<feature type="transmembrane region" description="Helical" evidence="1">
    <location>
        <begin position="318"/>
        <end position="337"/>
    </location>
</feature>
<dbReference type="InterPro" id="IPR000595">
    <property type="entry name" value="cNMP-bd_dom"/>
</dbReference>
<feature type="transmembrane region" description="Helical" evidence="1">
    <location>
        <begin position="76"/>
        <end position="97"/>
    </location>
</feature>
<dbReference type="AlphaFoldDB" id="A0AA38I803"/>
<proteinExistence type="predicted"/>
<evidence type="ECO:0000313" key="3">
    <source>
        <dbReference type="EMBL" id="KAJ3650927.1"/>
    </source>
</evidence>
<dbReference type="Pfam" id="PF00027">
    <property type="entry name" value="cNMP_binding"/>
    <property type="match status" value="1"/>
</dbReference>
<dbReference type="GO" id="GO:0098855">
    <property type="term" value="C:HCN channel complex"/>
    <property type="evidence" value="ECO:0007669"/>
    <property type="project" value="TreeGrafter"/>
</dbReference>
<dbReference type="CDD" id="cd00038">
    <property type="entry name" value="CAP_ED"/>
    <property type="match status" value="1"/>
</dbReference>
<feature type="domain" description="Cyclic nucleotide-binding" evidence="2">
    <location>
        <begin position="442"/>
        <end position="525"/>
    </location>
</feature>
<sequence length="584" mass="68337">MNVNEHACALFKPHIKVPTAYKTRLNTLHDTKLSICSNFRSRRYFPSSASIRKERERHTQNPRYKRIIHPFSKFSMIENVVACIAWVLLLLSEAYIGTFSGPSFYKTGPRTTPLSDSVLLSLNLVLFADYCMRFAFGYTIEKVGTVVLEPASIVKHYLKTYCLFDGIPILNVFLFYILPLPPKVKLFIFQLHKLRLARMKTFFIDVELYLMQLRVHSTVRTVCAFAIIVGVFLHEWTCVVGLVNLGKCMYDLPLHRSWLHQYNYGRNASFQGHIAFEFKEDLPYWHSMWLYLVHFAVVAAFSYGCVPDDHYVQNSFERFIFSLILFTGMFVYVYTIAHVVQLLGTHKVSETKFDEIYFGLEDFMRLKQFPRDLQKRALKYYECKYQRKFFSKEKIFSYLSEHLRMEALLYSRRNLIARVNMFQGLSKSVIGCILGQLQYEIYLAGDVVLRTEDANDEGTYFIKYGTCGVCLPSGREIHHVEDGSHFGKNDSYVEGAQVHFLGSVVALEVSEVYRLEKKDIKHCCRVYPELVERLQRIKLDRSAFYSRMLATVQREEQVTEDIREQLRQGKILEKGLKRRDFGYF</sequence>
<dbReference type="InterPro" id="IPR018490">
    <property type="entry name" value="cNMP-bd_dom_sf"/>
</dbReference>
<accession>A0AA38I803</accession>
<protein>
    <recommendedName>
        <fullName evidence="2">Cyclic nucleotide-binding domain-containing protein</fullName>
    </recommendedName>
</protein>